<gene>
    <name evidence="2" type="ORF">P4O66_007559</name>
</gene>
<dbReference type="EMBL" id="JAROKS010000012">
    <property type="protein sequence ID" value="KAK1799320.1"/>
    <property type="molecule type" value="Genomic_DNA"/>
</dbReference>
<evidence type="ECO:0000313" key="3">
    <source>
        <dbReference type="Proteomes" id="UP001239994"/>
    </source>
</evidence>
<keyword evidence="1" id="KW-0812">Transmembrane</keyword>
<organism evidence="2 3">
    <name type="scientific">Electrophorus voltai</name>
    <dbReference type="NCBI Taxonomy" id="2609070"/>
    <lineage>
        <taxon>Eukaryota</taxon>
        <taxon>Metazoa</taxon>
        <taxon>Chordata</taxon>
        <taxon>Craniata</taxon>
        <taxon>Vertebrata</taxon>
        <taxon>Euteleostomi</taxon>
        <taxon>Actinopterygii</taxon>
        <taxon>Neopterygii</taxon>
        <taxon>Teleostei</taxon>
        <taxon>Ostariophysi</taxon>
        <taxon>Gymnotiformes</taxon>
        <taxon>Gymnotoidei</taxon>
        <taxon>Gymnotidae</taxon>
        <taxon>Electrophorus</taxon>
    </lineage>
</organism>
<feature type="transmembrane region" description="Helical" evidence="1">
    <location>
        <begin position="127"/>
        <end position="149"/>
    </location>
</feature>
<keyword evidence="1" id="KW-0472">Membrane</keyword>
<accession>A0AAD9DXP2</accession>
<protein>
    <submittedName>
        <fullName evidence="2">Uncharacterized protein</fullName>
    </submittedName>
</protein>
<dbReference type="Proteomes" id="UP001239994">
    <property type="component" value="Unassembled WGS sequence"/>
</dbReference>
<feature type="transmembrane region" description="Helical" evidence="1">
    <location>
        <begin position="155"/>
        <end position="174"/>
    </location>
</feature>
<reference evidence="2" key="1">
    <citation type="submission" date="2023-03" db="EMBL/GenBank/DDBJ databases">
        <title>Electrophorus voltai genome.</title>
        <authorList>
            <person name="Bian C."/>
        </authorList>
    </citation>
    <scope>NUCLEOTIDE SEQUENCE</scope>
    <source>
        <strain evidence="2">CB-2022</strain>
        <tissue evidence="2">Muscle</tissue>
    </source>
</reference>
<name>A0AAD9DXP2_9TELE</name>
<comment type="caution">
    <text evidence="2">The sequence shown here is derived from an EMBL/GenBank/DDBJ whole genome shotgun (WGS) entry which is preliminary data.</text>
</comment>
<keyword evidence="3" id="KW-1185">Reference proteome</keyword>
<evidence type="ECO:0000313" key="2">
    <source>
        <dbReference type="EMBL" id="KAK1799320.1"/>
    </source>
</evidence>
<proteinExistence type="predicted"/>
<feature type="non-terminal residue" evidence="2">
    <location>
        <position position="1"/>
    </location>
</feature>
<dbReference type="AlphaFoldDB" id="A0AAD9DXP2"/>
<keyword evidence="1" id="KW-1133">Transmembrane helix</keyword>
<feature type="transmembrane region" description="Helical" evidence="1">
    <location>
        <begin position="28"/>
        <end position="49"/>
    </location>
</feature>
<sequence length="259" mass="28584">MLFCLSLSPVQRSSPCQFLFLVRRIPPSLILFLAWKTLHVLFPGLFLWLSIWTCWTCFQIPVPGVEEATPQIPVPRARPVPMGAPRSSPVPQKAAILPVSSKSADLPPYSQASCSHCLFFVVPHVRLLFLVLCLIWVLSLLLVLPVLFLSVSRPIPVLVLVVPLFACPGVALFGGGTVTSDRVNEVTYRLGLPGHIRASRAFHVSALKPMVEGPLSEEGSPSGAPPPPLEIRGELAYRVRALLDSLRRTSWLQYLVDWQ</sequence>
<evidence type="ECO:0000256" key="1">
    <source>
        <dbReference type="SAM" id="Phobius"/>
    </source>
</evidence>